<dbReference type="EMBL" id="HACG01021661">
    <property type="protein sequence ID" value="CEK68526.1"/>
    <property type="molecule type" value="Transcribed_RNA"/>
</dbReference>
<reference evidence="1" key="1">
    <citation type="submission" date="2014-12" db="EMBL/GenBank/DDBJ databases">
        <title>Insight into the proteome of Arion vulgaris.</title>
        <authorList>
            <person name="Aradska J."/>
            <person name="Bulat T."/>
            <person name="Smidak R."/>
            <person name="Sarate P."/>
            <person name="Gangsoo J."/>
            <person name="Sialana F."/>
            <person name="Bilban M."/>
            <person name="Lubec G."/>
        </authorList>
    </citation>
    <scope>NUCLEOTIDE SEQUENCE</scope>
    <source>
        <tissue evidence="1">Skin</tissue>
    </source>
</reference>
<sequence>ENCTLNDIGFNLDISDQVHPLIIKGLDTTTSTTDSLRTELYHANPLDNLQAQLSLISGNKSCDRKDTNLKEIYHGHATATRAWDLVDRKDANDLTEISKTHDEPVINVNFRDCSHSADKVSTVNKICNLN</sequence>
<proteinExistence type="predicted"/>
<protein>
    <submittedName>
        <fullName evidence="1">Uncharacterized protein</fullName>
    </submittedName>
</protein>
<evidence type="ECO:0000313" key="1">
    <source>
        <dbReference type="EMBL" id="CEK68526.1"/>
    </source>
</evidence>
<feature type="non-terminal residue" evidence="1">
    <location>
        <position position="130"/>
    </location>
</feature>
<feature type="non-terminal residue" evidence="1">
    <location>
        <position position="1"/>
    </location>
</feature>
<name>A0A0B6ZL12_9EUPU</name>
<organism evidence="1">
    <name type="scientific">Arion vulgaris</name>
    <dbReference type="NCBI Taxonomy" id="1028688"/>
    <lineage>
        <taxon>Eukaryota</taxon>
        <taxon>Metazoa</taxon>
        <taxon>Spiralia</taxon>
        <taxon>Lophotrochozoa</taxon>
        <taxon>Mollusca</taxon>
        <taxon>Gastropoda</taxon>
        <taxon>Heterobranchia</taxon>
        <taxon>Euthyneura</taxon>
        <taxon>Panpulmonata</taxon>
        <taxon>Eupulmonata</taxon>
        <taxon>Stylommatophora</taxon>
        <taxon>Helicina</taxon>
        <taxon>Arionoidea</taxon>
        <taxon>Arionidae</taxon>
        <taxon>Arion</taxon>
    </lineage>
</organism>
<dbReference type="AlphaFoldDB" id="A0A0B6ZL12"/>
<gene>
    <name evidence="1" type="primary">ORF66615</name>
</gene>
<accession>A0A0B6ZL12</accession>